<dbReference type="PANTHER" id="PTHR37984:SF5">
    <property type="entry name" value="PROTEIN NYNRIN-LIKE"/>
    <property type="match status" value="1"/>
</dbReference>
<dbReference type="InterPro" id="IPR050951">
    <property type="entry name" value="Retrovirus_Pol_polyprotein"/>
</dbReference>
<keyword evidence="2" id="KW-1185">Reference proteome</keyword>
<dbReference type="Proteomes" id="UP000288716">
    <property type="component" value="Unassembled WGS sequence"/>
</dbReference>
<dbReference type="AlphaFoldDB" id="A0A443S4B5"/>
<evidence type="ECO:0000313" key="1">
    <source>
        <dbReference type="EMBL" id="RWS22343.1"/>
    </source>
</evidence>
<dbReference type="EMBL" id="NCKV01009076">
    <property type="protein sequence ID" value="RWS22343.1"/>
    <property type="molecule type" value="Genomic_DNA"/>
</dbReference>
<dbReference type="OrthoDB" id="8032776at2759"/>
<dbReference type="InterPro" id="IPR036397">
    <property type="entry name" value="RNaseH_sf"/>
</dbReference>
<dbReference type="STRING" id="299467.A0A443S4B5"/>
<dbReference type="Gene3D" id="3.30.420.10">
    <property type="entry name" value="Ribonuclease H-like superfamily/Ribonuclease H"/>
    <property type="match status" value="1"/>
</dbReference>
<reference evidence="1 2" key="1">
    <citation type="journal article" date="2018" name="Gigascience">
        <title>Genomes of trombidid mites reveal novel predicted allergens and laterally-transferred genes associated with secondary metabolism.</title>
        <authorList>
            <person name="Dong X."/>
            <person name="Chaisiri K."/>
            <person name="Xia D."/>
            <person name="Armstrong S.D."/>
            <person name="Fang Y."/>
            <person name="Donnelly M.J."/>
            <person name="Kadowaki T."/>
            <person name="McGarry J.W."/>
            <person name="Darby A.C."/>
            <person name="Makepeace B.L."/>
        </authorList>
    </citation>
    <scope>NUCLEOTIDE SEQUENCE [LARGE SCALE GENOMIC DNA]</scope>
    <source>
        <strain evidence="1">UoL-UT</strain>
    </source>
</reference>
<gene>
    <name evidence="1" type="ORF">B4U80_14897</name>
</gene>
<dbReference type="SUPFAM" id="SSF53098">
    <property type="entry name" value="Ribonuclease H-like"/>
    <property type="match status" value="1"/>
</dbReference>
<evidence type="ECO:0008006" key="3">
    <source>
        <dbReference type="Google" id="ProtNLM"/>
    </source>
</evidence>
<accession>A0A443S4B5</accession>
<protein>
    <recommendedName>
        <fullName evidence="3">Integrase catalytic domain-containing protein</fullName>
    </recommendedName>
</protein>
<organism evidence="1 2">
    <name type="scientific">Leptotrombidium deliense</name>
    <dbReference type="NCBI Taxonomy" id="299467"/>
    <lineage>
        <taxon>Eukaryota</taxon>
        <taxon>Metazoa</taxon>
        <taxon>Ecdysozoa</taxon>
        <taxon>Arthropoda</taxon>
        <taxon>Chelicerata</taxon>
        <taxon>Arachnida</taxon>
        <taxon>Acari</taxon>
        <taxon>Acariformes</taxon>
        <taxon>Trombidiformes</taxon>
        <taxon>Prostigmata</taxon>
        <taxon>Anystina</taxon>
        <taxon>Parasitengona</taxon>
        <taxon>Trombiculoidea</taxon>
        <taxon>Trombiculidae</taxon>
        <taxon>Leptotrombidium</taxon>
    </lineage>
</organism>
<comment type="caution">
    <text evidence="1">The sequence shown here is derived from an EMBL/GenBank/DDBJ whole genome shotgun (WGS) entry which is preliminary data.</text>
</comment>
<dbReference type="InterPro" id="IPR012337">
    <property type="entry name" value="RNaseH-like_sf"/>
</dbReference>
<dbReference type="GO" id="GO:0003676">
    <property type="term" value="F:nucleic acid binding"/>
    <property type="evidence" value="ECO:0007669"/>
    <property type="project" value="InterPro"/>
</dbReference>
<proteinExistence type="predicted"/>
<dbReference type="PANTHER" id="PTHR37984">
    <property type="entry name" value="PROTEIN CBG26694"/>
    <property type="match status" value="1"/>
</dbReference>
<dbReference type="VEuPathDB" id="VectorBase:LDEU009697"/>
<name>A0A443S4B5_9ACAR</name>
<sequence>MTSLFTIAEANQKWGIHSISERRSGNLIWCSNEKNGIKHLTSPPYFPEYNGLAERAVKTKVELNRVVFAINTSINSSLGFTPFEIIHGLQPRIEEEITIGTVIQSESRSQKLKNLKRRREQAMKTLCETQAKENHNENKKWATFECGDDVLLSIGSRKSTFGEAFDGPFVVEEKIGKRIYRIKRKSENGEELEYKVAAERLNKWKPRSEDFGIE</sequence>
<evidence type="ECO:0000313" key="2">
    <source>
        <dbReference type="Proteomes" id="UP000288716"/>
    </source>
</evidence>